<organism evidence="10 11">
    <name type="scientific">Goodfellowiella coeruleoviolacea</name>
    <dbReference type="NCBI Taxonomy" id="334858"/>
    <lineage>
        <taxon>Bacteria</taxon>
        <taxon>Bacillati</taxon>
        <taxon>Actinomycetota</taxon>
        <taxon>Actinomycetes</taxon>
        <taxon>Pseudonocardiales</taxon>
        <taxon>Pseudonocardiaceae</taxon>
        <taxon>Goodfellowiella</taxon>
    </lineage>
</organism>
<feature type="region of interest" description="Disordered" evidence="6">
    <location>
        <begin position="331"/>
        <end position="429"/>
    </location>
</feature>
<feature type="domain" description="RNA polymerase sigma-70 region 2" evidence="8">
    <location>
        <begin position="31"/>
        <end position="99"/>
    </location>
</feature>
<dbReference type="RefSeq" id="WP_253779646.1">
    <property type="nucleotide sequence ID" value="NZ_JAMTCK010000023.1"/>
</dbReference>
<proteinExistence type="inferred from homology"/>
<dbReference type="InterPro" id="IPR007627">
    <property type="entry name" value="RNA_pol_sigma70_r2"/>
</dbReference>
<comment type="caution">
    <text evidence="10">The sequence shown here is derived from an EMBL/GenBank/DDBJ whole genome shotgun (WGS) entry which is preliminary data.</text>
</comment>
<feature type="region of interest" description="Disordered" evidence="6">
    <location>
        <begin position="699"/>
        <end position="827"/>
    </location>
</feature>
<dbReference type="PANTHER" id="PTHR43133:SF8">
    <property type="entry name" value="RNA POLYMERASE SIGMA FACTOR HI_1459-RELATED"/>
    <property type="match status" value="1"/>
</dbReference>
<dbReference type="PANTHER" id="PTHR43133">
    <property type="entry name" value="RNA POLYMERASE ECF-TYPE SIGMA FACTO"/>
    <property type="match status" value="1"/>
</dbReference>
<feature type="compositionally biased region" description="Low complexity" evidence="6">
    <location>
        <begin position="816"/>
        <end position="827"/>
    </location>
</feature>
<evidence type="ECO:0000256" key="6">
    <source>
        <dbReference type="SAM" id="MobiDB-lite"/>
    </source>
</evidence>
<sequence>MSTESADPSGPSDAELIRLVRGGSTKAYAQLYKRHVKAAYNLARQLAGSATEADDLVSEAFTKILDVLRAGRGPDAAFRAYLLTALRHTAYDRSKRERRVELTDDVSTVADTEAISVPFQDSALAGLERSMVARAFATLPERWQAVLWHTEVENEPPVEVAPLFGLTPNGVAALAYRAREGLRQAYLQMHLAEITTERCRATVGRLGAWARGGLSRRDTAQVEAHLDECPRCRRLADEVRDTNDHLRVVVAPLVLGATAIAYLGGTGVAGGGAAAGTATGVGGSGLVGAGTAARANRTAGGLPRQAVTLLGSAAALVVVLVLGLIAGDEQTDPQAASPPAPAAPEPTNAPPGQQQPLPSVPPGATVRPPLPSRSGQPGQVPSGPDQSQSPGTQSPGTQSPGIQPPGTQSPGATPPASPPGRPDQQPQPGAVTLAAAAPTTPMALSAGGSATELRIPVTNTGAAASAPVSVALDLPAGVRVEPKRNRFAGWSELPRIPGTDPEPRATPELRCASATCATSSGLRPGETVDFVFPLVADQTARSGRVSGRISAGNTVQARVEVRVEVSQPVDDLSLTAERVPSNQCPRWPKWWPYWTVWSQVDVTVTNTGDTSGEVLLNVSVPAPNVLFSPSARLAGTRLSMRQALAAGRSFRISLCALTGWQQRDVVHVTATLGKASDSADVTPGSRPRPVPLELVPAARATPTDGTTPAPANGDPVQSTPSPTGWTPAPSSPAPASSTDPGPSQSRPSTPGSTDADQDHTDPAPAPSGPAPVDAGSTTEQARPSSAPGPNPGQPNPAPGPAPGVPPIGSWPPFSPPGGWVVPAVSFR</sequence>
<dbReference type="EMBL" id="JAMTCK010000023">
    <property type="protein sequence ID" value="MCP2169998.1"/>
    <property type="molecule type" value="Genomic_DNA"/>
</dbReference>
<keyword evidence="5" id="KW-0804">Transcription</keyword>
<keyword evidence="11" id="KW-1185">Reference proteome</keyword>
<feature type="domain" description="Putative zinc-finger" evidence="9">
    <location>
        <begin position="199"/>
        <end position="233"/>
    </location>
</feature>
<dbReference type="Gene3D" id="1.10.1740.10">
    <property type="match status" value="1"/>
</dbReference>
<dbReference type="Proteomes" id="UP001206128">
    <property type="component" value="Unassembled WGS sequence"/>
</dbReference>
<feature type="compositionally biased region" description="Low complexity" evidence="6">
    <location>
        <begin position="718"/>
        <end position="743"/>
    </location>
</feature>
<dbReference type="Gene3D" id="1.10.10.1320">
    <property type="entry name" value="Anti-sigma factor, zinc-finger domain"/>
    <property type="match status" value="1"/>
</dbReference>
<evidence type="ECO:0000256" key="5">
    <source>
        <dbReference type="ARBA" id="ARBA00023163"/>
    </source>
</evidence>
<dbReference type="InterPro" id="IPR027383">
    <property type="entry name" value="Znf_put"/>
</dbReference>
<evidence type="ECO:0000256" key="7">
    <source>
        <dbReference type="SAM" id="Phobius"/>
    </source>
</evidence>
<dbReference type="InterPro" id="IPR041916">
    <property type="entry name" value="Anti_sigma_zinc_sf"/>
</dbReference>
<accession>A0AAE3GLZ0</accession>
<gene>
    <name evidence="10" type="ORF">LX83_006886</name>
</gene>
<evidence type="ECO:0000256" key="1">
    <source>
        <dbReference type="ARBA" id="ARBA00010641"/>
    </source>
</evidence>
<evidence type="ECO:0000259" key="8">
    <source>
        <dbReference type="Pfam" id="PF04542"/>
    </source>
</evidence>
<comment type="similarity">
    <text evidence="1">Belongs to the sigma-70 factor family. ECF subfamily.</text>
</comment>
<keyword evidence="7" id="KW-0812">Transmembrane</keyword>
<evidence type="ECO:0000256" key="2">
    <source>
        <dbReference type="ARBA" id="ARBA00023015"/>
    </source>
</evidence>
<name>A0AAE3GLZ0_9PSEU</name>
<dbReference type="Pfam" id="PF04542">
    <property type="entry name" value="Sigma70_r2"/>
    <property type="match status" value="1"/>
</dbReference>
<keyword evidence="3" id="KW-0731">Sigma factor</keyword>
<evidence type="ECO:0000259" key="9">
    <source>
        <dbReference type="Pfam" id="PF13490"/>
    </source>
</evidence>
<reference evidence="10" key="1">
    <citation type="submission" date="2022-06" db="EMBL/GenBank/DDBJ databases">
        <title>Genomic Encyclopedia of Archaeal and Bacterial Type Strains, Phase II (KMG-II): from individual species to whole genera.</title>
        <authorList>
            <person name="Goeker M."/>
        </authorList>
    </citation>
    <scope>NUCLEOTIDE SEQUENCE</scope>
    <source>
        <strain evidence="10">DSM 43935</strain>
    </source>
</reference>
<feature type="compositionally biased region" description="Low complexity" evidence="6">
    <location>
        <begin position="699"/>
        <end position="711"/>
    </location>
</feature>
<dbReference type="InterPro" id="IPR013325">
    <property type="entry name" value="RNA_pol_sigma_r2"/>
</dbReference>
<dbReference type="AlphaFoldDB" id="A0AAE3GLZ0"/>
<protein>
    <submittedName>
        <fullName evidence="10">RNA polymerase sigma factor, sigma-70 family</fullName>
    </submittedName>
</protein>
<dbReference type="InterPro" id="IPR014284">
    <property type="entry name" value="RNA_pol_sigma-70_dom"/>
</dbReference>
<feature type="compositionally biased region" description="Pro residues" evidence="6">
    <location>
        <begin position="412"/>
        <end position="421"/>
    </location>
</feature>
<keyword evidence="4" id="KW-0238">DNA-binding</keyword>
<dbReference type="InterPro" id="IPR013324">
    <property type="entry name" value="RNA_pol_sigma_r3/r4-like"/>
</dbReference>
<feature type="compositionally biased region" description="Polar residues" evidence="6">
    <location>
        <begin position="373"/>
        <end position="408"/>
    </location>
</feature>
<dbReference type="Pfam" id="PF13490">
    <property type="entry name" value="zf-HC2"/>
    <property type="match status" value="1"/>
</dbReference>
<dbReference type="Gene3D" id="1.10.10.10">
    <property type="entry name" value="Winged helix-like DNA-binding domain superfamily/Winged helix DNA-binding domain"/>
    <property type="match status" value="1"/>
</dbReference>
<dbReference type="GO" id="GO:0016987">
    <property type="term" value="F:sigma factor activity"/>
    <property type="evidence" value="ECO:0007669"/>
    <property type="project" value="UniProtKB-KW"/>
</dbReference>
<keyword evidence="7" id="KW-0472">Membrane</keyword>
<feature type="compositionally biased region" description="Polar residues" evidence="6">
    <location>
        <begin position="744"/>
        <end position="754"/>
    </location>
</feature>
<dbReference type="GO" id="GO:0006352">
    <property type="term" value="P:DNA-templated transcription initiation"/>
    <property type="evidence" value="ECO:0007669"/>
    <property type="project" value="InterPro"/>
</dbReference>
<dbReference type="GO" id="GO:0003677">
    <property type="term" value="F:DNA binding"/>
    <property type="evidence" value="ECO:0007669"/>
    <property type="project" value="UniProtKB-KW"/>
</dbReference>
<keyword evidence="2" id="KW-0805">Transcription regulation</keyword>
<dbReference type="InterPro" id="IPR036388">
    <property type="entry name" value="WH-like_DNA-bd_sf"/>
</dbReference>
<feature type="transmembrane region" description="Helical" evidence="7">
    <location>
        <begin position="306"/>
        <end position="327"/>
    </location>
</feature>
<evidence type="ECO:0000313" key="11">
    <source>
        <dbReference type="Proteomes" id="UP001206128"/>
    </source>
</evidence>
<dbReference type="SUPFAM" id="SSF88659">
    <property type="entry name" value="Sigma3 and sigma4 domains of RNA polymerase sigma factors"/>
    <property type="match status" value="1"/>
</dbReference>
<evidence type="ECO:0000256" key="3">
    <source>
        <dbReference type="ARBA" id="ARBA00023082"/>
    </source>
</evidence>
<evidence type="ECO:0000256" key="4">
    <source>
        <dbReference type="ARBA" id="ARBA00023125"/>
    </source>
</evidence>
<dbReference type="SUPFAM" id="SSF88946">
    <property type="entry name" value="Sigma2 domain of RNA polymerase sigma factors"/>
    <property type="match status" value="1"/>
</dbReference>
<evidence type="ECO:0000313" key="10">
    <source>
        <dbReference type="EMBL" id="MCP2169998.1"/>
    </source>
</evidence>
<dbReference type="NCBIfam" id="TIGR02937">
    <property type="entry name" value="sigma70-ECF"/>
    <property type="match status" value="1"/>
</dbReference>
<feature type="compositionally biased region" description="Pro residues" evidence="6">
    <location>
        <begin position="336"/>
        <end position="349"/>
    </location>
</feature>
<feature type="compositionally biased region" description="Pro residues" evidence="6">
    <location>
        <begin position="786"/>
        <end position="815"/>
    </location>
</feature>
<dbReference type="InterPro" id="IPR039425">
    <property type="entry name" value="RNA_pol_sigma-70-like"/>
</dbReference>
<keyword evidence="7" id="KW-1133">Transmembrane helix</keyword>